<proteinExistence type="predicted"/>
<dbReference type="AlphaFoldDB" id="A0A835W8J0"/>
<protein>
    <submittedName>
        <fullName evidence="2">Uncharacterized protein</fullName>
    </submittedName>
</protein>
<feature type="compositionally biased region" description="Basic residues" evidence="1">
    <location>
        <begin position="271"/>
        <end position="284"/>
    </location>
</feature>
<evidence type="ECO:0000313" key="2">
    <source>
        <dbReference type="EMBL" id="KAG2439781.1"/>
    </source>
</evidence>
<organism evidence="2 3">
    <name type="scientific">Chlamydomonas schloesseri</name>
    <dbReference type="NCBI Taxonomy" id="2026947"/>
    <lineage>
        <taxon>Eukaryota</taxon>
        <taxon>Viridiplantae</taxon>
        <taxon>Chlorophyta</taxon>
        <taxon>core chlorophytes</taxon>
        <taxon>Chlorophyceae</taxon>
        <taxon>CS clade</taxon>
        <taxon>Chlamydomonadales</taxon>
        <taxon>Chlamydomonadaceae</taxon>
        <taxon>Chlamydomonas</taxon>
    </lineage>
</organism>
<reference evidence="2" key="1">
    <citation type="journal article" date="2020" name="bioRxiv">
        <title>Comparative genomics of Chlamydomonas.</title>
        <authorList>
            <person name="Craig R.J."/>
            <person name="Hasan A.R."/>
            <person name="Ness R.W."/>
            <person name="Keightley P.D."/>
        </authorList>
    </citation>
    <scope>NUCLEOTIDE SEQUENCE</scope>
    <source>
        <strain evidence="2">CCAP 11/173</strain>
    </source>
</reference>
<dbReference type="Proteomes" id="UP000613740">
    <property type="component" value="Unassembled WGS sequence"/>
</dbReference>
<name>A0A835W8J0_9CHLO</name>
<feature type="compositionally biased region" description="Basic and acidic residues" evidence="1">
    <location>
        <begin position="286"/>
        <end position="299"/>
    </location>
</feature>
<dbReference type="EMBL" id="JAEHOD010000040">
    <property type="protein sequence ID" value="KAG2439781.1"/>
    <property type="molecule type" value="Genomic_DNA"/>
</dbReference>
<gene>
    <name evidence="2" type="ORF">HYH02_010658</name>
</gene>
<evidence type="ECO:0000313" key="3">
    <source>
        <dbReference type="Proteomes" id="UP000613740"/>
    </source>
</evidence>
<keyword evidence="3" id="KW-1185">Reference proteome</keyword>
<sequence>MDEVDIRMFRFTAAQLDTFRGLASAMRNCSTALVSLAVGNVFVNALEAVEHHHSHHHHEAEGAVASAVEGAAAAGAAAVAAAGEAVAAAGEAVAAGGHAAAGHAGSAALTAPLFLEELVRAVSLSDVAFCVNALIPAALIAYSVGPFAQLAKGPDEPHMGLALKGVGRLSLTMQQLAWTSGSVGVVLLLEAAVKYPPMVSVASGACLGLAVARGAALWWVVSRHTTSGEEVARTLAALRGQAAGQELHPLDRLASWLALGALLQAEPSIHSHGHGHDHHHRMPWQKKPEEQEGAGEGHGHKTALASVTAPHPEEAGLLLHVAPPGSKPHYEFDLEEERVLRSLVEASNAAGLAILLQVLALLSLGIAEAATSNTPGLVSHTINATQKAANAAVLFASSAAFDNALHNKDGNDDTDHLLSGLGRDHAGMTGLFTSMAVLSWALLMAGGVALLVPALEESPLGVLVGDGVLHMSADVLVEVLEAI</sequence>
<feature type="region of interest" description="Disordered" evidence="1">
    <location>
        <begin position="268"/>
        <end position="301"/>
    </location>
</feature>
<accession>A0A835W8J0</accession>
<evidence type="ECO:0000256" key="1">
    <source>
        <dbReference type="SAM" id="MobiDB-lite"/>
    </source>
</evidence>
<comment type="caution">
    <text evidence="2">The sequence shown here is derived from an EMBL/GenBank/DDBJ whole genome shotgun (WGS) entry which is preliminary data.</text>
</comment>
<dbReference type="OrthoDB" id="537877at2759"/>